<keyword evidence="1" id="KW-1133">Transmembrane helix</keyword>
<dbReference type="EMBL" id="QJSW01000007">
    <property type="protein sequence ID" value="PYE48845.1"/>
    <property type="molecule type" value="Genomic_DNA"/>
</dbReference>
<dbReference type="Proteomes" id="UP000247790">
    <property type="component" value="Unassembled WGS sequence"/>
</dbReference>
<gene>
    <name evidence="2" type="ORF">DFQ00_107138</name>
</gene>
<feature type="transmembrane region" description="Helical" evidence="1">
    <location>
        <begin position="6"/>
        <end position="23"/>
    </location>
</feature>
<accession>A0A2V4V8E3</accession>
<organism evidence="2 3">
    <name type="scientific">Paenibacillus barcinonensis</name>
    <dbReference type="NCBI Taxonomy" id="198119"/>
    <lineage>
        <taxon>Bacteria</taxon>
        <taxon>Bacillati</taxon>
        <taxon>Bacillota</taxon>
        <taxon>Bacilli</taxon>
        <taxon>Bacillales</taxon>
        <taxon>Paenibacillaceae</taxon>
        <taxon>Paenibacillus</taxon>
    </lineage>
</organism>
<comment type="caution">
    <text evidence="2">The sequence shown here is derived from an EMBL/GenBank/DDBJ whole genome shotgun (WGS) entry which is preliminary data.</text>
</comment>
<feature type="transmembrane region" description="Helical" evidence="1">
    <location>
        <begin position="35"/>
        <end position="56"/>
    </location>
</feature>
<name>A0A2V4V8E3_PAEBA</name>
<evidence type="ECO:0000313" key="3">
    <source>
        <dbReference type="Proteomes" id="UP000247790"/>
    </source>
</evidence>
<keyword evidence="1" id="KW-0812">Transmembrane</keyword>
<evidence type="ECO:0000256" key="1">
    <source>
        <dbReference type="SAM" id="Phobius"/>
    </source>
</evidence>
<protein>
    <submittedName>
        <fullName evidence="2">Uncharacterized protein</fullName>
    </submittedName>
</protein>
<reference evidence="2 3" key="1">
    <citation type="submission" date="2018-06" db="EMBL/GenBank/DDBJ databases">
        <title>Genomic Encyclopedia of Type Strains, Phase III (KMG-III): the genomes of soil and plant-associated and newly described type strains.</title>
        <authorList>
            <person name="Whitman W."/>
        </authorList>
    </citation>
    <scope>NUCLEOTIDE SEQUENCE [LARGE SCALE GENOMIC DNA]</scope>
    <source>
        <strain evidence="2 3">CECT 7022</strain>
    </source>
</reference>
<keyword evidence="1" id="KW-0472">Membrane</keyword>
<sequence>MTDAPWILAIVAVFSYLFIHFFSKVINPQASAKNIIWASISFAIIVVLIFCMNILLLT</sequence>
<evidence type="ECO:0000313" key="2">
    <source>
        <dbReference type="EMBL" id="PYE48845.1"/>
    </source>
</evidence>
<dbReference type="AlphaFoldDB" id="A0A2V4V8E3"/>
<proteinExistence type="predicted"/>